<dbReference type="RefSeq" id="WP_101571673.1">
    <property type="nucleotide sequence ID" value="NZ_JACOOK010000002.1"/>
</dbReference>
<dbReference type="Gene3D" id="2.60.40.2620">
    <property type="entry name" value="Fimbrillin-like"/>
    <property type="match status" value="1"/>
</dbReference>
<accession>A0ABR7CK84</accession>
<organism evidence="1 2">
    <name type="scientific">Alistipes hominis</name>
    <dbReference type="NCBI Taxonomy" id="2763015"/>
    <lineage>
        <taxon>Bacteria</taxon>
        <taxon>Pseudomonadati</taxon>
        <taxon>Bacteroidota</taxon>
        <taxon>Bacteroidia</taxon>
        <taxon>Bacteroidales</taxon>
        <taxon>Rikenellaceae</taxon>
        <taxon>Alistipes</taxon>
    </lineage>
</organism>
<dbReference type="CDD" id="cd13121">
    <property type="entry name" value="BF2867_like_C"/>
    <property type="match status" value="1"/>
</dbReference>
<dbReference type="EMBL" id="JACOOK010000002">
    <property type="protein sequence ID" value="MBC5616067.1"/>
    <property type="molecule type" value="Genomic_DNA"/>
</dbReference>
<proteinExistence type="predicted"/>
<gene>
    <name evidence="1" type="ORF">H8S08_03415</name>
</gene>
<dbReference type="InterPro" id="IPR025049">
    <property type="entry name" value="Mfa-like_1"/>
</dbReference>
<protein>
    <submittedName>
        <fullName evidence="1">Fimbrillin family protein</fullName>
    </submittedName>
</protein>
<dbReference type="InterPro" id="IPR042278">
    <property type="entry name" value="Mfa-like_1_N"/>
</dbReference>
<dbReference type="Gene3D" id="2.60.40.2630">
    <property type="match status" value="1"/>
</dbReference>
<dbReference type="Pfam" id="PF13149">
    <property type="entry name" value="Mfa_like_1"/>
    <property type="match status" value="1"/>
</dbReference>
<evidence type="ECO:0000313" key="2">
    <source>
        <dbReference type="Proteomes" id="UP000636891"/>
    </source>
</evidence>
<keyword evidence="2" id="KW-1185">Reference proteome</keyword>
<comment type="caution">
    <text evidence="1">The sequence shown here is derived from an EMBL/GenBank/DDBJ whole genome shotgun (WGS) entry which is preliminary data.</text>
</comment>
<dbReference type="CDD" id="cd13120">
    <property type="entry name" value="BF2867_like_N"/>
    <property type="match status" value="1"/>
</dbReference>
<sequence length="327" mass="33002">MKKMLFLTAVAAAWIACDRDDECRPTADDGQQITILAGIADSKPVSDVIPESKTTITGSTAAWKSGDQLGLFCTQSVPAAVNVSFSATGNGASATWSADSPIYWGAPATTPHTFLAYSPYASGNSSASAVKVPALNVQTGTVNPALDLLISNNLASSGVLRSAGAVGLVFTHALSLLEFDITINSSIAANTTLTSFTVAAGSSDKVYTTDGNSTIALSTGAITPGSGVTNTTTMTPGATVTLSATSASVYVLVLPGTYSQAPTLAINLNEGGTSAIAVPPASLTTTTFAAGSKYTYAVSIARTAITISNPTITDWTNVNGSAINPGL</sequence>
<reference evidence="1 2" key="1">
    <citation type="submission" date="2020-08" db="EMBL/GenBank/DDBJ databases">
        <title>Genome public.</title>
        <authorList>
            <person name="Liu C."/>
            <person name="Sun Q."/>
        </authorList>
    </citation>
    <scope>NUCLEOTIDE SEQUENCE [LARGE SCALE GENOMIC DNA]</scope>
    <source>
        <strain evidence="1 2">New-7</strain>
    </source>
</reference>
<name>A0ABR7CK84_9BACT</name>
<dbReference type="PROSITE" id="PS51257">
    <property type="entry name" value="PROKAR_LIPOPROTEIN"/>
    <property type="match status" value="1"/>
</dbReference>
<dbReference type="Proteomes" id="UP000636891">
    <property type="component" value="Unassembled WGS sequence"/>
</dbReference>
<evidence type="ECO:0000313" key="1">
    <source>
        <dbReference type="EMBL" id="MBC5616067.1"/>
    </source>
</evidence>